<proteinExistence type="predicted"/>
<dbReference type="AlphaFoldDB" id="D1AIN0"/>
<organism evidence="2 3">
    <name type="scientific">Sebaldella termitidis (strain ATCC 33386 / NCTC 11300)</name>
    <dbReference type="NCBI Taxonomy" id="526218"/>
    <lineage>
        <taxon>Bacteria</taxon>
        <taxon>Fusobacteriati</taxon>
        <taxon>Fusobacteriota</taxon>
        <taxon>Fusobacteriia</taxon>
        <taxon>Fusobacteriales</taxon>
        <taxon>Leptotrichiaceae</taxon>
        <taxon>Sebaldella</taxon>
    </lineage>
</organism>
<dbReference type="InterPro" id="IPR016181">
    <property type="entry name" value="Acyl_CoA_acyltransferase"/>
</dbReference>
<dbReference type="GO" id="GO:0016747">
    <property type="term" value="F:acyltransferase activity, transferring groups other than amino-acyl groups"/>
    <property type="evidence" value="ECO:0007669"/>
    <property type="project" value="InterPro"/>
</dbReference>
<dbReference type="SUPFAM" id="SSF55729">
    <property type="entry name" value="Acyl-CoA N-acyltransferases (Nat)"/>
    <property type="match status" value="1"/>
</dbReference>
<accession>D1AIN0</accession>
<dbReference type="RefSeq" id="WP_012861210.1">
    <property type="nucleotide sequence ID" value="NC_013517.1"/>
</dbReference>
<evidence type="ECO:0000313" key="3">
    <source>
        <dbReference type="Proteomes" id="UP000000845"/>
    </source>
</evidence>
<evidence type="ECO:0000259" key="1">
    <source>
        <dbReference type="PROSITE" id="PS51186"/>
    </source>
</evidence>
<dbReference type="EMBL" id="CP001739">
    <property type="protein sequence ID" value="ACZ08614.1"/>
    <property type="molecule type" value="Genomic_DNA"/>
</dbReference>
<feature type="domain" description="N-acetyltransferase" evidence="1">
    <location>
        <begin position="12"/>
        <end position="160"/>
    </location>
</feature>
<name>D1AIN0_SEBTE</name>
<dbReference type="Gene3D" id="3.40.630.30">
    <property type="match status" value="1"/>
</dbReference>
<evidence type="ECO:0000313" key="2">
    <source>
        <dbReference type="EMBL" id="ACZ08614.1"/>
    </source>
</evidence>
<dbReference type="STRING" id="526218.Sterm_1756"/>
<dbReference type="InterPro" id="IPR000182">
    <property type="entry name" value="GNAT_dom"/>
</dbReference>
<dbReference type="Pfam" id="PF13527">
    <property type="entry name" value="Acetyltransf_9"/>
    <property type="match status" value="1"/>
</dbReference>
<protein>
    <submittedName>
        <fullName evidence="2">GCN5-related N-acetyltransferase</fullName>
    </submittedName>
</protein>
<keyword evidence="3" id="KW-1185">Reference proteome</keyword>
<gene>
    <name evidence="2" type="ordered locus">Sterm_1756</name>
</gene>
<dbReference type="KEGG" id="str:Sterm_1756"/>
<sequence length="295" mass="34840">MSINGRKYAFVKNYRRNEKLRKEYNKLTEKTYGFDFETWYQEGYWGEGHIPYTLFDGQSAVSNVSVNKIKFSVLGEEKEYIQLGTVMTDKAYKKQGLSSYLIKRAIDDTKSECDLIYLFANKNVLDFYPKFGFRETKEYNYFKDINYVKTEAKIKKLDMNDIESKKFLYEKAKNSLSLSKVSMVNNSELIMFYCTSFMKNFVYYIENLDAVVIAEYDGNILHIYDVFSGRKIELRNIINIMSLAETEKAVLGFTPDEEGFQNSMQNDRDNVLFVYNRDKVIFDYNRLKFPELSHT</sequence>
<dbReference type="Proteomes" id="UP000000845">
    <property type="component" value="Chromosome"/>
</dbReference>
<reference evidence="2 3" key="2">
    <citation type="journal article" date="2010" name="Stand. Genomic Sci.">
        <title>Complete genome sequence of Sebaldella termitidis type strain (NCTC 11300).</title>
        <authorList>
            <person name="Harmon-Smith M."/>
            <person name="Celia L."/>
            <person name="Chertkov O."/>
            <person name="Lapidus A."/>
            <person name="Copeland A."/>
            <person name="Glavina Del Rio T."/>
            <person name="Nolan M."/>
            <person name="Lucas S."/>
            <person name="Tice H."/>
            <person name="Cheng J.F."/>
            <person name="Han C."/>
            <person name="Detter J.C."/>
            <person name="Bruce D."/>
            <person name="Goodwin L."/>
            <person name="Pitluck S."/>
            <person name="Pati A."/>
            <person name="Liolios K."/>
            <person name="Ivanova N."/>
            <person name="Mavromatis K."/>
            <person name="Mikhailova N."/>
            <person name="Chen A."/>
            <person name="Palaniappan K."/>
            <person name="Land M."/>
            <person name="Hauser L."/>
            <person name="Chang Y.J."/>
            <person name="Jeffries C.D."/>
            <person name="Brettin T."/>
            <person name="Goker M."/>
            <person name="Beck B."/>
            <person name="Bristow J."/>
            <person name="Eisen J.A."/>
            <person name="Markowitz V."/>
            <person name="Hugenholtz P."/>
            <person name="Kyrpides N.C."/>
            <person name="Klenk H.P."/>
            <person name="Chen F."/>
        </authorList>
    </citation>
    <scope>NUCLEOTIDE SEQUENCE [LARGE SCALE GENOMIC DNA]</scope>
    <source>
        <strain evidence="3">ATCC 33386 / NCTC 11300</strain>
    </source>
</reference>
<reference evidence="3" key="1">
    <citation type="submission" date="2009-09" db="EMBL/GenBank/DDBJ databases">
        <title>The complete chromosome of Sebaldella termitidis ATCC 33386.</title>
        <authorList>
            <consortium name="US DOE Joint Genome Institute (JGI-PGF)"/>
            <person name="Lucas S."/>
            <person name="Copeland A."/>
            <person name="Lapidus A."/>
            <person name="Glavina del Rio T."/>
            <person name="Dalin E."/>
            <person name="Tice H."/>
            <person name="Bruce D."/>
            <person name="Goodwin L."/>
            <person name="Pitluck S."/>
            <person name="Kyrpides N."/>
            <person name="Mavromatis K."/>
            <person name="Ivanova N."/>
            <person name="Mikhailova N."/>
            <person name="Sims D."/>
            <person name="Meincke L."/>
            <person name="Brettin T."/>
            <person name="Detter J.C."/>
            <person name="Han C."/>
            <person name="Larimer F."/>
            <person name="Land M."/>
            <person name="Hauser L."/>
            <person name="Markowitz V."/>
            <person name="Cheng J.F."/>
            <person name="Hugenholtz P."/>
            <person name="Woyke T."/>
            <person name="Wu D."/>
            <person name="Eisen J.A."/>
        </authorList>
    </citation>
    <scope>NUCLEOTIDE SEQUENCE [LARGE SCALE GENOMIC DNA]</scope>
    <source>
        <strain evidence="3">ATCC 33386 / NCTC 11300</strain>
    </source>
</reference>
<dbReference type="HOGENOM" id="CLU_081766_0_1_0"/>
<dbReference type="eggNOG" id="COG0456">
    <property type="taxonomic scope" value="Bacteria"/>
</dbReference>
<dbReference type="PROSITE" id="PS51186">
    <property type="entry name" value="GNAT"/>
    <property type="match status" value="1"/>
</dbReference>